<evidence type="ECO:0000256" key="1">
    <source>
        <dbReference type="ARBA" id="ARBA00038283"/>
    </source>
</evidence>
<dbReference type="EMBL" id="DF196820">
    <property type="protein sequence ID" value="GAD31315.1"/>
    <property type="molecule type" value="Genomic_DNA"/>
</dbReference>
<proteinExistence type="inferred from homology"/>
<organism evidence="3 4">
    <name type="scientific">Photobacterium leiognathi lrivu.4.1</name>
    <dbReference type="NCBI Taxonomy" id="1248232"/>
    <lineage>
        <taxon>Bacteria</taxon>
        <taxon>Pseudomonadati</taxon>
        <taxon>Pseudomonadota</taxon>
        <taxon>Gammaproteobacteria</taxon>
        <taxon>Vibrionales</taxon>
        <taxon>Vibrionaceae</taxon>
        <taxon>Photobacterium</taxon>
    </lineage>
</organism>
<gene>
    <name evidence="3" type="ORF">PLEI_2973</name>
</gene>
<dbReference type="InterPro" id="IPR036388">
    <property type="entry name" value="WH-like_DNA-bd_sf"/>
</dbReference>
<dbReference type="HOGENOM" id="CLU_670572_0_0_6"/>
<dbReference type="Pfam" id="PF01051">
    <property type="entry name" value="Rep3_N"/>
    <property type="match status" value="1"/>
</dbReference>
<dbReference type="InterPro" id="IPR000525">
    <property type="entry name" value="Initiator_Rep_WH1"/>
</dbReference>
<evidence type="ECO:0000259" key="2">
    <source>
        <dbReference type="Pfam" id="PF01051"/>
    </source>
</evidence>
<comment type="similarity">
    <text evidence="1">Belongs to the initiator RepB protein family.</text>
</comment>
<dbReference type="GO" id="GO:0006270">
    <property type="term" value="P:DNA replication initiation"/>
    <property type="evidence" value="ECO:0007669"/>
    <property type="project" value="InterPro"/>
</dbReference>
<reference evidence="4" key="1">
    <citation type="submission" date="2012-12" db="EMBL/GenBank/DDBJ databases">
        <title>Genome Sequence of Photobacterium leiognathi lrivu.4.1.</title>
        <authorList>
            <person name="Urbanczyk H."/>
            <person name="Ogura Y."/>
            <person name="Hayashi T."/>
            <person name="Dunlap P.V."/>
        </authorList>
    </citation>
    <scope>NUCLEOTIDE SEQUENCE [LARGE SCALE GENOMIC DNA]</scope>
    <source>
        <strain evidence="4">lrivu.4.1</strain>
    </source>
</reference>
<name>V5F285_PHOLE</name>
<dbReference type="RefSeq" id="WP_023934125.1">
    <property type="nucleotide sequence ID" value="NZ_DF196820.1"/>
</dbReference>
<sequence length="410" mass="47755">MDFEADFTNVDVYTHTHERKYIVPSFILNGRQELPRNSRKLLALILLHTKSMRDRLYEVDDKGKKAALELSAPEKKKHFNSYVPSKKVFSQMSNTVRFNWDHLDSLFEWSDSRKRTITVAKDALMSRIIHWHEDGKDKSGVLVPYAEIDEDGIKMELTKNVWIKLFDHVNGFSVTELYLWIRLRSQHSQKLLELISENKDHISNMVFTIADFKYYLGCDYKTYTKKDVKDALDAGLVPPKFGEYIIKDGKIIPMYRNFNDFKKRIIEPQFKDIIESSGGVITATDEEGLGYKLHRQGRSISKISICLEYNEEKANLLKNTEIKPMSKDSSKFSIAEFKKAGSNNKSIQVAVKIIEDFDAKALLEDREYANYFRDVIRLFEGLCVLEDFDYKKKCSEKLIKSLKAYKTLIK</sequence>
<dbReference type="Proteomes" id="UP000030675">
    <property type="component" value="Unassembled WGS sequence"/>
</dbReference>
<feature type="domain" description="Initiator Rep protein WH1" evidence="2">
    <location>
        <begin position="90"/>
        <end position="195"/>
    </location>
</feature>
<dbReference type="GO" id="GO:0003887">
    <property type="term" value="F:DNA-directed DNA polymerase activity"/>
    <property type="evidence" value="ECO:0007669"/>
    <property type="project" value="InterPro"/>
</dbReference>
<evidence type="ECO:0000313" key="4">
    <source>
        <dbReference type="Proteomes" id="UP000030675"/>
    </source>
</evidence>
<protein>
    <submittedName>
        <fullName evidence="3">Initiator Replication family protein</fullName>
    </submittedName>
</protein>
<accession>V5F285</accession>
<evidence type="ECO:0000313" key="3">
    <source>
        <dbReference type="EMBL" id="GAD31315.1"/>
    </source>
</evidence>
<dbReference type="Gene3D" id="1.10.10.10">
    <property type="entry name" value="Winged helix-like DNA-binding domain superfamily/Winged helix DNA-binding domain"/>
    <property type="match status" value="1"/>
</dbReference>
<dbReference type="AlphaFoldDB" id="V5F285"/>